<gene>
    <name evidence="2" type="ORF">KGF56_004004</name>
</gene>
<dbReference type="GO" id="GO:0045944">
    <property type="term" value="P:positive regulation of transcription by RNA polymerase II"/>
    <property type="evidence" value="ECO:0007669"/>
    <property type="project" value="TreeGrafter"/>
</dbReference>
<accession>A0AAI9SUA3</accession>
<proteinExistence type="predicted"/>
<dbReference type="PANTHER" id="PTHR46007:SF8">
    <property type="entry name" value="C2H2-TYPE DOMAIN-CONTAINING PROTEIN"/>
    <property type="match status" value="1"/>
</dbReference>
<name>A0AAI9SUA3_9ASCO</name>
<dbReference type="PANTHER" id="PTHR46007">
    <property type="entry name" value="MEDIATOR OF RNA POLYMERASE II TRANSCRIPTION SUBUNIT 12"/>
    <property type="match status" value="1"/>
</dbReference>
<feature type="region of interest" description="Disordered" evidence="1">
    <location>
        <begin position="196"/>
        <end position="247"/>
    </location>
</feature>
<dbReference type="EMBL" id="JAHUZD010000136">
    <property type="protein sequence ID" value="KAI3403207.2"/>
    <property type="molecule type" value="Genomic_DNA"/>
</dbReference>
<organism evidence="2 3">
    <name type="scientific">Candida oxycetoniae</name>
    <dbReference type="NCBI Taxonomy" id="497107"/>
    <lineage>
        <taxon>Eukaryota</taxon>
        <taxon>Fungi</taxon>
        <taxon>Dikarya</taxon>
        <taxon>Ascomycota</taxon>
        <taxon>Saccharomycotina</taxon>
        <taxon>Pichiomycetes</taxon>
        <taxon>Debaryomycetaceae</taxon>
        <taxon>Candida/Lodderomyces clade</taxon>
        <taxon>Candida</taxon>
    </lineage>
</organism>
<evidence type="ECO:0000313" key="2">
    <source>
        <dbReference type="EMBL" id="KAI3403207.2"/>
    </source>
</evidence>
<dbReference type="RefSeq" id="XP_049178954.1">
    <property type="nucleotide sequence ID" value="XM_049325399.1"/>
</dbReference>
<dbReference type="Proteomes" id="UP001202479">
    <property type="component" value="Unassembled WGS sequence"/>
</dbReference>
<feature type="region of interest" description="Disordered" evidence="1">
    <location>
        <begin position="398"/>
        <end position="453"/>
    </location>
</feature>
<feature type="region of interest" description="Disordered" evidence="1">
    <location>
        <begin position="101"/>
        <end position="124"/>
    </location>
</feature>
<feature type="compositionally biased region" description="Low complexity" evidence="1">
    <location>
        <begin position="199"/>
        <end position="215"/>
    </location>
</feature>
<dbReference type="AlphaFoldDB" id="A0AAI9SUA3"/>
<evidence type="ECO:0000256" key="1">
    <source>
        <dbReference type="SAM" id="MobiDB-lite"/>
    </source>
</evidence>
<dbReference type="GO" id="GO:0003713">
    <property type="term" value="F:transcription coactivator activity"/>
    <property type="evidence" value="ECO:0007669"/>
    <property type="project" value="TreeGrafter"/>
</dbReference>
<evidence type="ECO:0008006" key="4">
    <source>
        <dbReference type="Google" id="ProtNLM"/>
    </source>
</evidence>
<feature type="compositionally biased region" description="Acidic residues" evidence="1">
    <location>
        <begin position="398"/>
        <end position="420"/>
    </location>
</feature>
<dbReference type="GO" id="GO:0016592">
    <property type="term" value="C:mediator complex"/>
    <property type="evidence" value="ECO:0007669"/>
    <property type="project" value="TreeGrafter"/>
</dbReference>
<feature type="compositionally biased region" description="Low complexity" evidence="1">
    <location>
        <begin position="438"/>
        <end position="451"/>
    </location>
</feature>
<feature type="compositionally biased region" description="Pro residues" evidence="1">
    <location>
        <begin position="427"/>
        <end position="437"/>
    </location>
</feature>
<evidence type="ECO:0000313" key="3">
    <source>
        <dbReference type="Proteomes" id="UP001202479"/>
    </source>
</evidence>
<dbReference type="InterPro" id="IPR051647">
    <property type="entry name" value="Mediator_comp_sub12"/>
</dbReference>
<reference evidence="2" key="1">
    <citation type="journal article" date="2022" name="DNA Res.">
        <title>Genome analysis of five recently described species of the CUG-Ser clade uncovers Candida theae as a new hybrid lineage with pathogenic potential in the Candida parapsilosis species complex.</title>
        <authorList>
            <person name="Mixao V."/>
            <person name="Del Olmo V."/>
            <person name="Hegedusova E."/>
            <person name="Saus E."/>
            <person name="Pryszcz L."/>
            <person name="Cillingova A."/>
            <person name="Nosek J."/>
            <person name="Gabaldon T."/>
        </authorList>
    </citation>
    <scope>NUCLEOTIDE SEQUENCE</scope>
    <source>
        <strain evidence="2">CBS 10844</strain>
    </source>
</reference>
<feature type="compositionally biased region" description="Basic residues" evidence="1">
    <location>
        <begin position="216"/>
        <end position="226"/>
    </location>
</feature>
<feature type="compositionally biased region" description="Low complexity" evidence="1">
    <location>
        <begin position="227"/>
        <end position="237"/>
    </location>
</feature>
<protein>
    <recommendedName>
        <fullName evidence="4">C2H2-type domain-containing protein</fullName>
    </recommendedName>
</protein>
<keyword evidence="3" id="KW-1185">Reference proteome</keyword>
<dbReference type="GeneID" id="73381619"/>
<sequence length="481" mass="55397">MFPAYDATYDELKENQERDETKYQQHLQLQQQQRQGPQLPLNFHQLNQINQLQLQKLQRHQPILPLTFSQQISPPQPPQPAQHLSQQFFEVTESSPIPILKSSPEPIGNNHHSETPMRKSKSGNDQLGIDNICRFCHKHFTHKGSLMRHLDLKKGDSFHPTDQINSMRNNSHLRRKSIDTISFCSATAMELSPSINRITTPTTPTTTTTTTTTTATRKRRSLKKSMARSSMSSDSASGQKEKSKLRRKLRDRRIKAKILTNEWFLDLFTKLPLPDVRQNLTPATFCHFVAFYIPLKNWPSLTSGYPSAVSFGEVTNQLRLRAHENFIPTLTKSFQVYEQLDITQKREAWLNEIQQCLLSSISEFSLCDLNNVNSIIDKKEQSIFEQICANDNLSAFVDIDENPTVEEEEEEEENEEEELDTNSLPINPLPPPPPPQQQQPQQPQQQLQPQPNTIMSHQNIYNSQLPNLANYLNDFSSSHFY</sequence>
<comment type="caution">
    <text evidence="2">The sequence shown here is derived from an EMBL/GenBank/DDBJ whole genome shotgun (WGS) entry which is preliminary data.</text>
</comment>